<dbReference type="AlphaFoldDB" id="A0A1K2ID71"/>
<dbReference type="RefSeq" id="WP_072406445.1">
    <property type="nucleotide sequence ID" value="NZ_FPKW01000001.1"/>
</dbReference>
<name>A0A1K2ID71_9FLAO</name>
<dbReference type="EMBL" id="FPKW01000001">
    <property type="protein sequence ID" value="SFZ90240.1"/>
    <property type="molecule type" value="Genomic_DNA"/>
</dbReference>
<evidence type="ECO:0000256" key="1">
    <source>
        <dbReference type="SAM" id="SignalP"/>
    </source>
</evidence>
<keyword evidence="3" id="KW-1185">Reference proteome</keyword>
<keyword evidence="1" id="KW-0732">Signal</keyword>
<accession>A0A1K2ID71</accession>
<evidence type="ECO:0008006" key="4">
    <source>
        <dbReference type="Google" id="ProtNLM"/>
    </source>
</evidence>
<protein>
    <recommendedName>
        <fullName evidence="4">DKNYY family protein</fullName>
    </recommendedName>
</protein>
<reference evidence="3" key="1">
    <citation type="submission" date="2016-10" db="EMBL/GenBank/DDBJ databases">
        <authorList>
            <person name="Varghese N."/>
            <person name="Submissions S."/>
        </authorList>
    </citation>
    <scope>NUCLEOTIDE SEQUENCE [LARGE SCALE GENOMIC DNA]</scope>
    <source>
        <strain evidence="3">SUR2</strain>
    </source>
</reference>
<dbReference type="STRING" id="1612149.SAMN05216324_101272"/>
<proteinExistence type="predicted"/>
<sequence length="198" mass="23188">MKKILATLFMAVFSFMNSQTNSGTLYFKDGTSKKGLISSPNEIAKGKITFKDENNNVKEIEVSEIEKLDYGFFPFYPIQNNKYYLLTKKIIDDPKVKLYVYQSVDRTDYMGLYNTRNTIVADTYVYFIEMDGKKPEVISSWYDKGITVFVKKANIKYILKYFKDKCPKMADAYKNDEIKFKDNPTPFIEYYINNCSKN</sequence>
<feature type="chain" id="PRO_5013176647" description="DKNYY family protein" evidence="1">
    <location>
        <begin position="19"/>
        <end position="198"/>
    </location>
</feature>
<evidence type="ECO:0000313" key="3">
    <source>
        <dbReference type="Proteomes" id="UP000182034"/>
    </source>
</evidence>
<dbReference type="Proteomes" id="UP000182034">
    <property type="component" value="Unassembled WGS sequence"/>
</dbReference>
<evidence type="ECO:0000313" key="2">
    <source>
        <dbReference type="EMBL" id="SFZ90240.1"/>
    </source>
</evidence>
<dbReference type="OrthoDB" id="1263295at2"/>
<organism evidence="2 3">
    <name type="scientific">Chryseobacterium limigenitum</name>
    <dbReference type="NCBI Taxonomy" id="1612149"/>
    <lineage>
        <taxon>Bacteria</taxon>
        <taxon>Pseudomonadati</taxon>
        <taxon>Bacteroidota</taxon>
        <taxon>Flavobacteriia</taxon>
        <taxon>Flavobacteriales</taxon>
        <taxon>Weeksellaceae</taxon>
        <taxon>Chryseobacterium group</taxon>
        <taxon>Chryseobacterium</taxon>
    </lineage>
</organism>
<feature type="signal peptide" evidence="1">
    <location>
        <begin position="1"/>
        <end position="18"/>
    </location>
</feature>
<gene>
    <name evidence="2" type="ORF">SAMN05216324_101272</name>
</gene>